<sequence>MTITEQLVDAWDSCFDKETGWYPSLERGLQGLTAAQANWKLEGKEMNTIYELISHITFYKSSLFAGLTGDGDAPSSDTSFNNNLTASTEEEWNAAIAKLKKIHNRIHEKLAALSDQDLQKELDGVTISQWVSDLVRHDIYHTGQVIFIRKLQGSWSC</sequence>
<dbReference type="RefSeq" id="WP_209748001.1">
    <property type="nucleotide sequence ID" value="NZ_JBHSMH010000077.1"/>
</dbReference>
<name>A0ABW0LYQ0_9BACL</name>
<gene>
    <name evidence="2" type="ORF">ACFPPD_19450</name>
</gene>
<reference evidence="3" key="1">
    <citation type="journal article" date="2019" name="Int. J. Syst. Evol. Microbiol.">
        <title>The Global Catalogue of Microorganisms (GCM) 10K type strain sequencing project: providing services to taxonomists for standard genome sequencing and annotation.</title>
        <authorList>
            <consortium name="The Broad Institute Genomics Platform"/>
            <consortium name="The Broad Institute Genome Sequencing Center for Infectious Disease"/>
            <person name="Wu L."/>
            <person name="Ma J."/>
        </authorList>
    </citation>
    <scope>NUCLEOTIDE SEQUENCE [LARGE SCALE GENOMIC DNA]</scope>
    <source>
        <strain evidence="3">CCUG 57113</strain>
    </source>
</reference>
<evidence type="ECO:0000313" key="3">
    <source>
        <dbReference type="Proteomes" id="UP001596105"/>
    </source>
</evidence>
<comment type="caution">
    <text evidence="2">The sequence shown here is derived from an EMBL/GenBank/DDBJ whole genome shotgun (WGS) entry which is preliminary data.</text>
</comment>
<accession>A0ABW0LYQ0</accession>
<organism evidence="2 3">
    <name type="scientific">Cohnella suwonensis</name>
    <dbReference type="NCBI Taxonomy" id="696072"/>
    <lineage>
        <taxon>Bacteria</taxon>
        <taxon>Bacillati</taxon>
        <taxon>Bacillota</taxon>
        <taxon>Bacilli</taxon>
        <taxon>Bacillales</taxon>
        <taxon>Paenibacillaceae</taxon>
        <taxon>Cohnella</taxon>
    </lineage>
</organism>
<dbReference type="Gene3D" id="1.20.120.450">
    <property type="entry name" value="dinb family like domain"/>
    <property type="match status" value="1"/>
</dbReference>
<dbReference type="Proteomes" id="UP001596105">
    <property type="component" value="Unassembled WGS sequence"/>
</dbReference>
<evidence type="ECO:0000259" key="1">
    <source>
        <dbReference type="Pfam" id="PF12867"/>
    </source>
</evidence>
<dbReference type="EMBL" id="JBHSMH010000077">
    <property type="protein sequence ID" value="MFC5470868.1"/>
    <property type="molecule type" value="Genomic_DNA"/>
</dbReference>
<dbReference type="SUPFAM" id="SSF109854">
    <property type="entry name" value="DinB/YfiT-like putative metalloenzymes"/>
    <property type="match status" value="1"/>
</dbReference>
<dbReference type="Pfam" id="PF12867">
    <property type="entry name" value="DinB_2"/>
    <property type="match status" value="1"/>
</dbReference>
<protein>
    <submittedName>
        <fullName evidence="2">DinB family protein</fullName>
    </submittedName>
</protein>
<evidence type="ECO:0000313" key="2">
    <source>
        <dbReference type="EMBL" id="MFC5470868.1"/>
    </source>
</evidence>
<feature type="domain" description="DinB-like" evidence="1">
    <location>
        <begin position="29"/>
        <end position="145"/>
    </location>
</feature>
<dbReference type="InterPro" id="IPR034660">
    <property type="entry name" value="DinB/YfiT-like"/>
</dbReference>
<dbReference type="InterPro" id="IPR024775">
    <property type="entry name" value="DinB-like"/>
</dbReference>
<proteinExistence type="predicted"/>
<keyword evidence="3" id="KW-1185">Reference proteome</keyword>